<feature type="transmembrane region" description="Helical" evidence="6">
    <location>
        <begin position="123"/>
        <end position="145"/>
    </location>
</feature>
<keyword evidence="5 6" id="KW-0472">Membrane</keyword>
<dbReference type="Proteomes" id="UP000515158">
    <property type="component" value="Unplaced"/>
</dbReference>
<comment type="similarity">
    <text evidence="6">Belongs to the insect chemoreceptor superfamily. Gustatory receptor (GR) family.</text>
</comment>
<dbReference type="Pfam" id="PF08395">
    <property type="entry name" value="7tm_7"/>
    <property type="match status" value="1"/>
</dbReference>
<dbReference type="GeneID" id="117644399"/>
<comment type="function">
    <text evidence="6">Gustatory receptor which mediates acceptance or avoidance behavior, depending on its substrates.</text>
</comment>
<evidence type="ECO:0000256" key="1">
    <source>
        <dbReference type="ARBA" id="ARBA00004651"/>
    </source>
</evidence>
<keyword evidence="4 6" id="KW-1133">Transmembrane helix</keyword>
<organism evidence="8">
    <name type="scientific">Thrips palmi</name>
    <name type="common">Melon thrips</name>
    <dbReference type="NCBI Taxonomy" id="161013"/>
    <lineage>
        <taxon>Eukaryota</taxon>
        <taxon>Metazoa</taxon>
        <taxon>Ecdysozoa</taxon>
        <taxon>Arthropoda</taxon>
        <taxon>Hexapoda</taxon>
        <taxon>Insecta</taxon>
        <taxon>Pterygota</taxon>
        <taxon>Neoptera</taxon>
        <taxon>Paraneoptera</taxon>
        <taxon>Thysanoptera</taxon>
        <taxon>Terebrantia</taxon>
        <taxon>Thripoidea</taxon>
        <taxon>Thripidae</taxon>
        <taxon>Thrips</taxon>
    </lineage>
</organism>
<dbReference type="KEGG" id="tpal:117644399"/>
<comment type="caution">
    <text evidence="6">Lacks conserved residue(s) required for the propagation of feature annotation.</text>
</comment>
<gene>
    <name evidence="8" type="primary">LOC117644399</name>
</gene>
<dbReference type="InParanoid" id="A0A6P8YRS5"/>
<dbReference type="AlphaFoldDB" id="A0A6P8YRS5"/>
<evidence type="ECO:0000256" key="6">
    <source>
        <dbReference type="RuleBase" id="RU363108"/>
    </source>
</evidence>
<keyword evidence="2 6" id="KW-1003">Cell membrane</keyword>
<accession>A0A6P8YRS5</accession>
<dbReference type="GO" id="GO:0005886">
    <property type="term" value="C:plasma membrane"/>
    <property type="evidence" value="ECO:0007669"/>
    <property type="project" value="UniProtKB-SubCell"/>
</dbReference>
<dbReference type="InterPro" id="IPR013604">
    <property type="entry name" value="7TM_chemorcpt"/>
</dbReference>
<evidence type="ECO:0000256" key="2">
    <source>
        <dbReference type="ARBA" id="ARBA00022475"/>
    </source>
</evidence>
<proteinExistence type="inferred from homology"/>
<feature type="transmembrane region" description="Helical" evidence="6">
    <location>
        <begin position="239"/>
        <end position="262"/>
    </location>
</feature>
<dbReference type="GO" id="GO:0050909">
    <property type="term" value="P:sensory perception of taste"/>
    <property type="evidence" value="ECO:0007669"/>
    <property type="project" value="InterPro"/>
</dbReference>
<keyword evidence="7" id="KW-1185">Reference proteome</keyword>
<sequence>MAACGMMPVAIRHPRLPSLHPGRSTLLHCGMVFAVCTVSQTLVWSDQFPLAVNSSARLDDRLFAVEVLVVLAPQLFTPYLWLCTSTFRKILQDFAKYEALHASIATAPLAPHWVGRRRRVARLVVCAFFAFTAFVSVAVTFLQAATGSVMLQLSYSYLPAAVSSLMMQFLVTLFFATHHFQMWEAAKAICAELHQIPVMSGRADSGAGEQDKQAGLRAIRDGHRLWVALRTLYNRTDYCFMDVFQLIHLFLSLLLGMYMFFVYVTSGILFNAVIEILFSAVILLQLGVITNGAHFGTQQMCGPVVDVLDKLSLGADDPQLFETVSLFYQSVVAFPAAVSLGGFTVVGRPLFTSVISATVTYMVIMMQFQQGVEDALQPNASSVESSIQTNQKLLNK</sequence>
<evidence type="ECO:0000313" key="8">
    <source>
        <dbReference type="RefSeq" id="XP_034239716.1"/>
    </source>
</evidence>
<dbReference type="OrthoDB" id="6344997at2759"/>
<keyword evidence="3 6" id="KW-0812">Transmembrane</keyword>
<feature type="transmembrane region" description="Helical" evidence="6">
    <location>
        <begin position="268"/>
        <end position="290"/>
    </location>
</feature>
<evidence type="ECO:0000256" key="3">
    <source>
        <dbReference type="ARBA" id="ARBA00022692"/>
    </source>
</evidence>
<reference evidence="8" key="1">
    <citation type="submission" date="2025-08" db="UniProtKB">
        <authorList>
            <consortium name="RefSeq"/>
        </authorList>
    </citation>
    <scope>IDENTIFICATION</scope>
    <source>
        <tissue evidence="8">Total insect</tissue>
    </source>
</reference>
<comment type="subcellular location">
    <subcellularLocation>
        <location evidence="1 6">Cell membrane</location>
        <topology evidence="1 6">Multi-pass membrane protein</topology>
    </subcellularLocation>
</comment>
<feature type="transmembrane region" description="Helical" evidence="6">
    <location>
        <begin position="157"/>
        <end position="177"/>
    </location>
</feature>
<evidence type="ECO:0000256" key="5">
    <source>
        <dbReference type="ARBA" id="ARBA00023136"/>
    </source>
</evidence>
<evidence type="ECO:0000313" key="7">
    <source>
        <dbReference type="Proteomes" id="UP000515158"/>
    </source>
</evidence>
<evidence type="ECO:0000256" key="4">
    <source>
        <dbReference type="ARBA" id="ARBA00022989"/>
    </source>
</evidence>
<dbReference type="GO" id="GO:0007165">
    <property type="term" value="P:signal transduction"/>
    <property type="evidence" value="ECO:0007669"/>
    <property type="project" value="UniProtKB-KW"/>
</dbReference>
<feature type="transmembrane region" description="Helical" evidence="6">
    <location>
        <begin position="61"/>
        <end position="82"/>
    </location>
</feature>
<keyword evidence="6" id="KW-0675">Receptor</keyword>
<dbReference type="RefSeq" id="XP_034239716.1">
    <property type="nucleotide sequence ID" value="XM_034383825.1"/>
</dbReference>
<name>A0A6P8YRS5_THRPL</name>
<protein>
    <recommendedName>
        <fullName evidence="6">Gustatory receptor</fullName>
    </recommendedName>
</protein>
<keyword evidence="6" id="KW-0807">Transducer</keyword>